<reference evidence="3 4" key="1">
    <citation type="submission" date="2014-08" db="EMBL/GenBank/DDBJ databases">
        <title>Genome sequences of NCPPB Pectobacterium isolates.</title>
        <authorList>
            <person name="Glover R.H."/>
            <person name="Sapp M."/>
            <person name="Elphinstone J."/>
        </authorList>
    </citation>
    <scope>NUCLEOTIDE SEQUENCE [LARGE SCALE GENOMIC DNA]</scope>
    <source>
        <strain evidence="1 3">NCPPB 3701</strain>
        <strain evidence="2 4">NCPPB3702</strain>
    </source>
</reference>
<dbReference type="EMBL" id="JQOH01000008">
    <property type="protein sequence ID" value="KGA27415.1"/>
    <property type="molecule type" value="Genomic_DNA"/>
</dbReference>
<evidence type="ECO:0000313" key="4">
    <source>
        <dbReference type="Proteomes" id="UP000029436"/>
    </source>
</evidence>
<evidence type="ECO:0000313" key="3">
    <source>
        <dbReference type="Proteomes" id="UP000029257"/>
    </source>
</evidence>
<sequence length="124" mass="13760">MILLGRFTAIWVINVLYRWRIANPPEHITKKPGTTITAKMATRREAPLLLHLPATGTGKAGDFTAFIFTNPAIKLEAVLFKKVTALLGVRWGKDNIAHAASTVSRFVEGIVINQKKLVWNIPES</sequence>
<dbReference type="Proteomes" id="UP000029257">
    <property type="component" value="Unassembled WGS sequence"/>
</dbReference>
<gene>
    <name evidence="1" type="ORF">JV38_17355</name>
    <name evidence="2" type="ORF">KU73_17345</name>
</gene>
<evidence type="ECO:0000313" key="2">
    <source>
        <dbReference type="EMBL" id="KGA27415.1"/>
    </source>
</evidence>
<evidence type="ECO:0000313" key="1">
    <source>
        <dbReference type="EMBL" id="KFX04281.1"/>
    </source>
</evidence>
<accession>A0AAW3EF79</accession>
<organism evidence="1 3">
    <name type="scientific">Pectobacterium wasabiae</name>
    <dbReference type="NCBI Taxonomy" id="55208"/>
    <lineage>
        <taxon>Bacteria</taxon>
        <taxon>Pseudomonadati</taxon>
        <taxon>Pseudomonadota</taxon>
        <taxon>Gammaproteobacteria</taxon>
        <taxon>Enterobacterales</taxon>
        <taxon>Pectobacteriaceae</taxon>
        <taxon>Pectobacterium</taxon>
    </lineage>
</organism>
<name>A0AAW3EF79_9GAMM</name>
<dbReference type="EMBL" id="JQHP01000009">
    <property type="protein sequence ID" value="KFX04281.1"/>
    <property type="molecule type" value="Genomic_DNA"/>
</dbReference>
<protein>
    <submittedName>
        <fullName evidence="1">Uncharacterized protein</fullName>
    </submittedName>
</protein>
<proteinExistence type="predicted"/>
<dbReference type="AlphaFoldDB" id="A0AAW3EF79"/>
<comment type="caution">
    <text evidence="1">The sequence shown here is derived from an EMBL/GenBank/DDBJ whole genome shotgun (WGS) entry which is preliminary data.</text>
</comment>
<keyword evidence="4" id="KW-1185">Reference proteome</keyword>
<dbReference type="Proteomes" id="UP000029436">
    <property type="component" value="Unassembled WGS sequence"/>
</dbReference>